<accession>A0A1J4VD61</accession>
<keyword evidence="1" id="KW-0378">Hydrolase</keyword>
<evidence type="ECO:0000259" key="4">
    <source>
        <dbReference type="Pfam" id="PF22569"/>
    </source>
</evidence>
<dbReference type="Pfam" id="PF22569">
    <property type="entry name" value="DCD_C"/>
    <property type="match status" value="1"/>
</dbReference>
<dbReference type="GO" id="GO:0008829">
    <property type="term" value="F:dCTP deaminase activity"/>
    <property type="evidence" value="ECO:0007669"/>
    <property type="project" value="InterPro"/>
</dbReference>
<dbReference type="Proteomes" id="UP000183206">
    <property type="component" value="Unassembled WGS sequence"/>
</dbReference>
<proteinExistence type="predicted"/>
<dbReference type="Gene3D" id="2.70.40.10">
    <property type="match status" value="2"/>
</dbReference>
<dbReference type="GO" id="GO:0009394">
    <property type="term" value="P:2'-deoxyribonucleotide metabolic process"/>
    <property type="evidence" value="ECO:0007669"/>
    <property type="project" value="InterPro"/>
</dbReference>
<feature type="domain" description="2'-deoxycytidine 5'-triphosphate deaminase C-terminal" evidence="4">
    <location>
        <begin position="175"/>
        <end position="364"/>
    </location>
</feature>
<evidence type="ECO:0000313" key="6">
    <source>
        <dbReference type="Proteomes" id="UP000183206"/>
    </source>
</evidence>
<dbReference type="CDD" id="cd07557">
    <property type="entry name" value="trimeric_dUTPase"/>
    <property type="match status" value="1"/>
</dbReference>
<gene>
    <name evidence="5" type="ORF">AUJ44_01945</name>
</gene>
<evidence type="ECO:0008006" key="7">
    <source>
        <dbReference type="Google" id="ProtNLM"/>
    </source>
</evidence>
<protein>
    <recommendedName>
        <fullName evidence="7">2'-deoxycytidine 5'-triphosphate deaminase</fullName>
    </recommendedName>
</protein>
<dbReference type="NCBIfam" id="NF005734">
    <property type="entry name" value="PRK07559.1"/>
    <property type="match status" value="1"/>
</dbReference>
<evidence type="ECO:0000313" key="5">
    <source>
        <dbReference type="EMBL" id="OIO32653.1"/>
    </source>
</evidence>
<sequence>MILPMQTLRGIAQGVAEDPMIRSRRGAISDAQIQMATVDCSLGDRVYHMNVAALPSQGERVADLIDRFSPFNFAIQETGTMLTRGACYLVPLNESLALAKQFSAVASPKSSIGRTDTFVRVIVDHETQYDRTEAGYNGPLYLEIMPLSFNTIITPGLEMTQFRVRDREELLSDGALAALHSEYGVIHGKDGGVMPLDDVEIFNRGYFFHIDLSRDVVGFEAKANPTACLDLSGNGHHEVEDFWIPIKRPRNDDLVLTPGRFYLLTTKERVRIPPTCCAEIVPYDVSSGEFRSHYAGFFDNGFGGKAGTHVVLEVRARDVPQRLYDGQRICRMVFERTQEVPNRLYGQGAGSHYTGGGPSLSKHFKDREIAWSG</sequence>
<dbReference type="Pfam" id="PF06559">
    <property type="entry name" value="DCD_N"/>
    <property type="match status" value="1"/>
</dbReference>
<evidence type="ECO:0000256" key="2">
    <source>
        <dbReference type="ARBA" id="ARBA00023080"/>
    </source>
</evidence>
<name>A0A1J4VD61_9BACT</name>
<evidence type="ECO:0000256" key="1">
    <source>
        <dbReference type="ARBA" id="ARBA00022801"/>
    </source>
</evidence>
<organism evidence="5 6">
    <name type="scientific">Candidatus Nomurabacteria bacterium CG1_02_47_685</name>
    <dbReference type="NCBI Taxonomy" id="1805282"/>
    <lineage>
        <taxon>Bacteria</taxon>
        <taxon>Candidatus Nomuraibacteriota</taxon>
    </lineage>
</organism>
<dbReference type="AlphaFoldDB" id="A0A1J4VD61"/>
<dbReference type="SUPFAM" id="SSF51283">
    <property type="entry name" value="dUTPase-like"/>
    <property type="match status" value="2"/>
</dbReference>
<dbReference type="InterPro" id="IPR053811">
    <property type="entry name" value="DCD_C"/>
</dbReference>
<feature type="domain" description="2'-deoxycytidine 5'-triphosphate deaminase N-terminal" evidence="3">
    <location>
        <begin position="16"/>
        <end position="166"/>
    </location>
</feature>
<dbReference type="InterPro" id="IPR033704">
    <property type="entry name" value="dUTPase_trimeric"/>
</dbReference>
<keyword evidence="2" id="KW-0546">Nucleotide metabolism</keyword>
<dbReference type="PANTHER" id="PTHR42680">
    <property type="entry name" value="DCTP DEAMINASE"/>
    <property type="match status" value="1"/>
</dbReference>
<dbReference type="PANTHER" id="PTHR42680:SF3">
    <property type="entry name" value="DCTP DEAMINASE"/>
    <property type="match status" value="1"/>
</dbReference>
<evidence type="ECO:0000259" key="3">
    <source>
        <dbReference type="Pfam" id="PF06559"/>
    </source>
</evidence>
<reference evidence="5 6" key="1">
    <citation type="journal article" date="2016" name="Environ. Microbiol.">
        <title>Genomic resolution of a cold subsurface aquifer community provides metabolic insights for novel microbes adapted to high CO concentrations.</title>
        <authorList>
            <person name="Probst A.J."/>
            <person name="Castelle C.J."/>
            <person name="Singh A."/>
            <person name="Brown C.T."/>
            <person name="Anantharaman K."/>
            <person name="Sharon I."/>
            <person name="Hug L.A."/>
            <person name="Burstein D."/>
            <person name="Emerson J.B."/>
            <person name="Thomas B.C."/>
            <person name="Banfield J.F."/>
        </authorList>
    </citation>
    <scope>NUCLEOTIDE SEQUENCE [LARGE SCALE GENOMIC DNA]</scope>
    <source>
        <strain evidence="5">CG1_02_47_685</strain>
    </source>
</reference>
<dbReference type="InterPro" id="IPR036157">
    <property type="entry name" value="dUTPase-like_sf"/>
</dbReference>
<dbReference type="EMBL" id="MNVO01000031">
    <property type="protein sequence ID" value="OIO32653.1"/>
    <property type="molecule type" value="Genomic_DNA"/>
</dbReference>
<dbReference type="InterPro" id="IPR010550">
    <property type="entry name" value="DCD_N"/>
</dbReference>
<dbReference type="STRING" id="1805282.AUJ44_01945"/>
<comment type="caution">
    <text evidence="5">The sequence shown here is derived from an EMBL/GenBank/DDBJ whole genome shotgun (WGS) entry which is preliminary data.</text>
</comment>